<evidence type="ECO:0000259" key="1">
    <source>
        <dbReference type="Pfam" id="PF01814"/>
    </source>
</evidence>
<dbReference type="Gene3D" id="1.20.120.520">
    <property type="entry name" value="nmb1532 protein domain like"/>
    <property type="match status" value="1"/>
</dbReference>
<dbReference type="Pfam" id="PF01814">
    <property type="entry name" value="Hemerythrin"/>
    <property type="match status" value="1"/>
</dbReference>
<dbReference type="EMBL" id="CP014671">
    <property type="protein sequence ID" value="ANX03276.1"/>
    <property type="molecule type" value="Genomic_DNA"/>
</dbReference>
<protein>
    <recommendedName>
        <fullName evidence="1">Hemerythrin-like domain-containing protein</fullName>
    </recommendedName>
</protein>
<dbReference type="OrthoDB" id="7349010at2"/>
<dbReference type="Proteomes" id="UP000092952">
    <property type="component" value="Chromosome"/>
</dbReference>
<dbReference type="InterPro" id="IPR012312">
    <property type="entry name" value="Hemerythrin-like"/>
</dbReference>
<name>A0A1B1YR65_9GAMM</name>
<evidence type="ECO:0000313" key="2">
    <source>
        <dbReference type="EMBL" id="ANX03276.1"/>
    </source>
</evidence>
<reference evidence="3" key="1">
    <citation type="submission" date="2016-03" db="EMBL/GenBank/DDBJ databases">
        <title>Complete genome sequence of Solimmundus cernigliae, representing a novel lineage of polycyclic aromatic hydrocarbon degraders within the Gammaproteobacteria.</title>
        <authorList>
            <person name="Singleton D.R."/>
            <person name="Dickey A.N."/>
            <person name="Scholl E.H."/>
            <person name="Wright F.A."/>
            <person name="Aitken M.D."/>
        </authorList>
    </citation>
    <scope>NUCLEOTIDE SEQUENCE [LARGE SCALE GENOMIC DNA]</scope>
    <source>
        <strain evidence="3">TR3.2</strain>
    </source>
</reference>
<dbReference type="RefSeq" id="WP_068802780.1">
    <property type="nucleotide sequence ID" value="NZ_CP014671.1"/>
</dbReference>
<keyword evidence="3" id="KW-1185">Reference proteome</keyword>
<organism evidence="2 3">
    <name type="scientific">Immundisolibacter cernigliae</name>
    <dbReference type="NCBI Taxonomy" id="1810504"/>
    <lineage>
        <taxon>Bacteria</taxon>
        <taxon>Pseudomonadati</taxon>
        <taxon>Pseudomonadota</taxon>
        <taxon>Gammaproteobacteria</taxon>
        <taxon>Immundisolibacterales</taxon>
        <taxon>Immundisolibacteraceae</taxon>
        <taxon>Immundisolibacter</taxon>
    </lineage>
</organism>
<dbReference type="InParanoid" id="A0A1B1YR65"/>
<dbReference type="STRING" id="1810504.PG2T_03095"/>
<sequence>MHPLAQRLHDDHRRLTQVLGVLEAQIDRLARAEDVDFDLMLDAMTYITEFPNRLHHPVEDVLFARLAASDPGAADACQAQIAEHQRLFHDSAAFYNLLEAVQMDDATLMRDRLVDAGREFIAAQRAHLLREERELLPRAEQQLRDADWDIAAGTASVVSDPLDGTATPARYQALYEAICTAH</sequence>
<proteinExistence type="predicted"/>
<dbReference type="PANTHER" id="PTHR39966:SF1">
    <property type="entry name" value="HEMERYTHRIN-LIKE DOMAIN-CONTAINING PROTEIN"/>
    <property type="match status" value="1"/>
</dbReference>
<dbReference type="GO" id="GO:0005886">
    <property type="term" value="C:plasma membrane"/>
    <property type="evidence" value="ECO:0007669"/>
    <property type="project" value="TreeGrafter"/>
</dbReference>
<dbReference type="KEGG" id="gbi:PG2T_03095"/>
<feature type="domain" description="Hemerythrin-like" evidence="1">
    <location>
        <begin position="6"/>
        <end position="139"/>
    </location>
</feature>
<evidence type="ECO:0000313" key="3">
    <source>
        <dbReference type="Proteomes" id="UP000092952"/>
    </source>
</evidence>
<dbReference type="PANTHER" id="PTHR39966">
    <property type="entry name" value="BLL2471 PROTEIN-RELATED"/>
    <property type="match status" value="1"/>
</dbReference>
<gene>
    <name evidence="2" type="ORF">PG2T_03095</name>
</gene>
<accession>A0A1B1YR65</accession>
<dbReference type="AlphaFoldDB" id="A0A1B1YR65"/>